<keyword evidence="1" id="KW-0472">Membrane</keyword>
<feature type="transmembrane region" description="Helical" evidence="1">
    <location>
        <begin position="27"/>
        <end position="45"/>
    </location>
</feature>
<protein>
    <submittedName>
        <fullName evidence="2">Uncharacterized protein</fullName>
    </submittedName>
</protein>
<dbReference type="KEGG" id="vcy:IX92_05795"/>
<gene>
    <name evidence="2" type="ORF">IX92_05795</name>
</gene>
<reference evidence="2 3" key="1">
    <citation type="submission" date="2014-10" db="EMBL/GenBank/DDBJ databases">
        <title>The Complete Genome Sequence for the Shellfish Pathogen Vibrio coralliilyticus RE98 Isolated from a Shellfish Hatchery.</title>
        <authorList>
            <person name="Richards G.P."/>
            <person name="Bono J.L."/>
            <person name="Watson M.A."/>
            <person name="Needleman D.S."/>
        </authorList>
    </citation>
    <scope>NUCLEOTIDE SEQUENCE [LARGE SCALE GENOMIC DNA]</scope>
    <source>
        <strain evidence="2 3">RE98</strain>
    </source>
</reference>
<organism evidence="2 3">
    <name type="scientific">Vibrio coralliilyticus</name>
    <dbReference type="NCBI Taxonomy" id="190893"/>
    <lineage>
        <taxon>Bacteria</taxon>
        <taxon>Pseudomonadati</taxon>
        <taxon>Pseudomonadota</taxon>
        <taxon>Gammaproteobacteria</taxon>
        <taxon>Vibrionales</taxon>
        <taxon>Vibrionaceae</taxon>
        <taxon>Vibrio</taxon>
    </lineage>
</organism>
<dbReference type="AlphaFoldDB" id="A0AAN0SBB4"/>
<dbReference type="EMBL" id="CP009617">
    <property type="protein sequence ID" value="AIW18586.1"/>
    <property type="molecule type" value="Genomic_DNA"/>
</dbReference>
<dbReference type="Proteomes" id="UP000030081">
    <property type="component" value="Chromosome 1"/>
</dbReference>
<proteinExistence type="predicted"/>
<evidence type="ECO:0000313" key="3">
    <source>
        <dbReference type="Proteomes" id="UP000030081"/>
    </source>
</evidence>
<accession>A0AAN0SBB4</accession>
<keyword evidence="1" id="KW-0812">Transmembrane</keyword>
<sequence length="195" mass="21505">MLILSVFLIFIGIVLYFTVVVDMFKQKIWLGFLGLFLFPFTYYHAFKNYTGNKLRMGLLLVVTTLVPFTYIQLELSAAGSELEPFLTSVGESNLLSCSLESSVTSSGGVTFYTLFCSSKLSESLKYASESELVDVYWKNIIQPALSVYRDSFGKVEGKGVVLGIKSPSSLMACYKIENPGNVIEAWSSGLSEPCG</sequence>
<name>A0AAN0SBB4_9VIBR</name>
<evidence type="ECO:0000313" key="2">
    <source>
        <dbReference type="EMBL" id="AIW18586.1"/>
    </source>
</evidence>
<keyword evidence="1" id="KW-1133">Transmembrane helix</keyword>
<evidence type="ECO:0000256" key="1">
    <source>
        <dbReference type="SAM" id="Phobius"/>
    </source>
</evidence>
<keyword evidence="3" id="KW-1185">Reference proteome</keyword>